<evidence type="ECO:0000313" key="3">
    <source>
        <dbReference type="Proteomes" id="UP000826195"/>
    </source>
</evidence>
<keyword evidence="3" id="KW-1185">Reference proteome</keyword>
<dbReference type="AlphaFoldDB" id="A0AAV7J2F7"/>
<protein>
    <submittedName>
        <fullName evidence="2">Uncharacterized protein</fullName>
    </submittedName>
</protein>
<feature type="compositionally biased region" description="Basic and acidic residues" evidence="1">
    <location>
        <begin position="114"/>
        <end position="135"/>
    </location>
</feature>
<gene>
    <name evidence="2" type="ORF">KQX54_000591</name>
</gene>
<evidence type="ECO:0000256" key="1">
    <source>
        <dbReference type="SAM" id="MobiDB-lite"/>
    </source>
</evidence>
<proteinExistence type="predicted"/>
<comment type="caution">
    <text evidence="2">The sequence shown here is derived from an EMBL/GenBank/DDBJ whole genome shotgun (WGS) entry which is preliminary data.</text>
</comment>
<sequence length="173" mass="19689">MAVCRIVSLHLSCISQQAFTFCIGPSSGVRTTGNYSFRKSFTLHIETGYNGEYKSGISYVVYRICKESVASTEKLVREIERKPFYESETLSHPFNTRVKNFHFTKRASVFGDESEMKAEQREGAMRETQSTEKQKVSSVPHASSLTSILPLTHITQPPPGRTLHSFHPWFLYD</sequence>
<feature type="region of interest" description="Disordered" evidence="1">
    <location>
        <begin position="114"/>
        <end position="139"/>
    </location>
</feature>
<dbReference type="EMBL" id="JAHXZJ010000031">
    <property type="protein sequence ID" value="KAH0562682.1"/>
    <property type="molecule type" value="Genomic_DNA"/>
</dbReference>
<evidence type="ECO:0000313" key="2">
    <source>
        <dbReference type="EMBL" id="KAH0562682.1"/>
    </source>
</evidence>
<organism evidence="2 3">
    <name type="scientific">Cotesia glomerata</name>
    <name type="common">Lepidopteran parasitic wasp</name>
    <name type="synonym">Apanteles glomeratus</name>
    <dbReference type="NCBI Taxonomy" id="32391"/>
    <lineage>
        <taxon>Eukaryota</taxon>
        <taxon>Metazoa</taxon>
        <taxon>Ecdysozoa</taxon>
        <taxon>Arthropoda</taxon>
        <taxon>Hexapoda</taxon>
        <taxon>Insecta</taxon>
        <taxon>Pterygota</taxon>
        <taxon>Neoptera</taxon>
        <taxon>Endopterygota</taxon>
        <taxon>Hymenoptera</taxon>
        <taxon>Apocrita</taxon>
        <taxon>Ichneumonoidea</taxon>
        <taxon>Braconidae</taxon>
        <taxon>Microgastrinae</taxon>
        <taxon>Cotesia</taxon>
    </lineage>
</organism>
<name>A0AAV7J2F7_COTGL</name>
<dbReference type="Proteomes" id="UP000826195">
    <property type="component" value="Unassembled WGS sequence"/>
</dbReference>
<reference evidence="2 3" key="1">
    <citation type="journal article" date="2021" name="J. Hered.">
        <title>A chromosome-level genome assembly of the parasitoid wasp, Cotesia glomerata (Hymenoptera: Braconidae).</title>
        <authorList>
            <person name="Pinto B.J."/>
            <person name="Weis J.J."/>
            <person name="Gamble T."/>
            <person name="Ode P.J."/>
            <person name="Paul R."/>
            <person name="Zaspel J.M."/>
        </authorList>
    </citation>
    <scope>NUCLEOTIDE SEQUENCE [LARGE SCALE GENOMIC DNA]</scope>
    <source>
        <strain evidence="2">CgM1</strain>
    </source>
</reference>
<accession>A0AAV7J2F7</accession>